<accession>A0A1G9LS31</accession>
<dbReference type="Gene3D" id="3.20.20.105">
    <property type="entry name" value="Queuine tRNA-ribosyltransferase-like"/>
    <property type="match status" value="1"/>
</dbReference>
<protein>
    <recommendedName>
        <fullName evidence="5">Queuine tRNA-ribosyltransferase</fullName>
        <ecNumber evidence="5">2.4.2.29</ecNumber>
    </recommendedName>
    <alternativeName>
        <fullName evidence="5">Guanine insertion enzyme</fullName>
    </alternativeName>
    <alternativeName>
        <fullName evidence="5">tRNA-guanine transglycosylase</fullName>
    </alternativeName>
</protein>
<dbReference type="InterPro" id="IPR036511">
    <property type="entry name" value="TGT-like_sf"/>
</dbReference>
<comment type="catalytic activity">
    <reaction evidence="5">
        <text>7-aminomethyl-7-carbaguanine + guanosine(34) in tRNA = 7-aminomethyl-7-carbaguanosine(34) in tRNA + guanine</text>
        <dbReference type="Rhea" id="RHEA:24104"/>
        <dbReference type="Rhea" id="RHEA-COMP:10341"/>
        <dbReference type="Rhea" id="RHEA-COMP:10342"/>
        <dbReference type="ChEBI" id="CHEBI:16235"/>
        <dbReference type="ChEBI" id="CHEBI:58703"/>
        <dbReference type="ChEBI" id="CHEBI:74269"/>
        <dbReference type="ChEBI" id="CHEBI:82833"/>
        <dbReference type="EC" id="2.4.2.29"/>
    </reaction>
</comment>
<evidence type="ECO:0000313" key="8">
    <source>
        <dbReference type="Proteomes" id="UP000199475"/>
    </source>
</evidence>
<dbReference type="PANTHER" id="PTHR46499:SF1">
    <property type="entry name" value="QUEUINE TRNA-RIBOSYLTRANSFERASE"/>
    <property type="match status" value="1"/>
</dbReference>
<dbReference type="NCBIfam" id="TIGR00430">
    <property type="entry name" value="Q_tRNA_tgt"/>
    <property type="match status" value="1"/>
</dbReference>
<dbReference type="STRING" id="686624.SAMN04488242_2293"/>
<comment type="caution">
    <text evidence="5">Lacks conserved residue(s) required for the propagation of feature annotation.</text>
</comment>
<dbReference type="RefSeq" id="WP_093252273.1">
    <property type="nucleotide sequence ID" value="NZ_FNGP01000004.1"/>
</dbReference>
<feature type="binding site" evidence="5">
    <location>
        <position position="370"/>
    </location>
    <ligand>
        <name>Zn(2+)</name>
        <dbReference type="ChEBI" id="CHEBI:29105"/>
    </ligand>
</feature>
<sequence>MSFSFEVGARIDGAPGRTGVIHTPHGDIETPAFIVVGTKATVKAVLPEAVADLGAQAVLANAYHLYLQPGSDVVDEAGGLGRFMNWPGPTFTDSGGFQVMSLGAGFKKVLAMDTEGLQDDDVIADGKTRRALVDEDGVTFKSHLNGDPHRFTPEVSMRIQHELGADIMFAFDELTTLMNTREYQEASVERTHRWAVRCLAEHRRLTEERVGKPYQALFGVVQGAQYEDLRRRAARGLAELEVDGQRFDGFGLGGALEKQRLGEITRWMVEELPDDRPRHMLGLSEPDDFFAAIEMGGDTFDCVNPSRVARNGAIYTADGRYNVNTARHKRSFVPLEEGCDCYTCRHYTRAYVHHLFKGKEMLASTLATIHNERFTVRLVDNIRAAIRTGDFHAYRDEFLGRFYAGAATA</sequence>
<dbReference type="NCBIfam" id="TIGR00449">
    <property type="entry name" value="tgt_general"/>
    <property type="match status" value="1"/>
</dbReference>
<dbReference type="UniPathway" id="UPA00392"/>
<feature type="domain" description="tRNA-guanine(15) transglycosylase-like" evidence="6">
    <location>
        <begin position="16"/>
        <end position="402"/>
    </location>
</feature>
<reference evidence="7 8" key="1">
    <citation type="submission" date="2016-10" db="EMBL/GenBank/DDBJ databases">
        <authorList>
            <person name="de Groot N.N."/>
        </authorList>
    </citation>
    <scope>NUCLEOTIDE SEQUENCE [LARGE SCALE GENOMIC DNA]</scope>
    <source>
        <strain evidence="7 8">CGMCC 1.9159</strain>
    </source>
</reference>
<evidence type="ECO:0000256" key="2">
    <source>
        <dbReference type="ARBA" id="ARBA00022679"/>
    </source>
</evidence>
<feature type="active site" description="Proton acceptor" evidence="5">
    <location>
        <position position="93"/>
    </location>
</feature>
<comment type="function">
    <text evidence="5">Catalyzes the base-exchange of a guanine (G) residue with the queuine precursor 7-aminomethyl-7-deazaguanine (PreQ1) at position 34 (anticodon wobble position) in tRNAs with GU(N) anticodons (tRNA-Asp, -Asn, -His and -Tyr). Catalysis occurs through a double-displacement mechanism. The nucleophile active site attacks the C1' of nucleotide 34 to detach the guanine base from the RNA, forming a covalent enzyme-RNA intermediate. The proton acceptor active site deprotonates the incoming PreQ1, allowing a nucleophilic attack on the C1' of the ribose to form the product. After dissociation, two additional enzymatic reactions on the tRNA convert PreQ1 to queuine (Q), resulting in the hypermodified nucleoside queuosine (7-(((4,5-cis-dihydroxy-2-cyclopenten-1-yl)amino)methyl)-7-deazaguanosine).</text>
</comment>
<evidence type="ECO:0000256" key="5">
    <source>
        <dbReference type="HAMAP-Rule" id="MF_00168"/>
    </source>
</evidence>
<feature type="binding site" evidence="5">
    <location>
        <position position="172"/>
    </location>
    <ligand>
        <name>substrate</name>
    </ligand>
</feature>
<dbReference type="SUPFAM" id="SSF51713">
    <property type="entry name" value="tRNA-guanine transglycosylase"/>
    <property type="match status" value="1"/>
</dbReference>
<keyword evidence="3 5" id="KW-0819">tRNA processing</keyword>
<dbReference type="Pfam" id="PF01702">
    <property type="entry name" value="TGT"/>
    <property type="match status" value="1"/>
</dbReference>
<dbReference type="OrthoDB" id="9805417at2"/>
<dbReference type="InterPro" id="IPR002616">
    <property type="entry name" value="tRNA_ribo_trans-like"/>
</dbReference>
<dbReference type="InterPro" id="IPR004803">
    <property type="entry name" value="TGT"/>
</dbReference>
<keyword evidence="8" id="KW-1185">Reference proteome</keyword>
<feature type="binding site" evidence="5">
    <location>
        <position position="344"/>
    </location>
    <ligand>
        <name>Zn(2+)</name>
        <dbReference type="ChEBI" id="CHEBI:29105"/>
    </ligand>
</feature>
<feature type="binding site" evidence="5">
    <location>
        <position position="341"/>
    </location>
    <ligand>
        <name>Zn(2+)</name>
        <dbReference type="ChEBI" id="CHEBI:29105"/>
    </ligand>
</feature>
<comment type="pathway">
    <text evidence="5">tRNA modification; tRNA-queuosine biosynthesis.</text>
</comment>
<evidence type="ECO:0000259" key="6">
    <source>
        <dbReference type="Pfam" id="PF01702"/>
    </source>
</evidence>
<keyword evidence="1 5" id="KW-0328">Glycosyltransferase</keyword>
<dbReference type="GO" id="GO:0008616">
    <property type="term" value="P:tRNA queuosine(34) biosynthetic process"/>
    <property type="evidence" value="ECO:0007669"/>
    <property type="project" value="UniProtKB-UniRule"/>
</dbReference>
<dbReference type="HAMAP" id="MF_00168">
    <property type="entry name" value="Q_tRNA_Tgt"/>
    <property type="match status" value="1"/>
</dbReference>
<evidence type="ECO:0000256" key="1">
    <source>
        <dbReference type="ARBA" id="ARBA00022676"/>
    </source>
</evidence>
<proteinExistence type="inferred from homology"/>
<keyword evidence="5" id="KW-0479">Metal-binding</keyword>
<evidence type="ECO:0000256" key="3">
    <source>
        <dbReference type="ARBA" id="ARBA00022694"/>
    </source>
</evidence>
<evidence type="ECO:0000256" key="4">
    <source>
        <dbReference type="ARBA" id="ARBA00022785"/>
    </source>
</evidence>
<dbReference type="Proteomes" id="UP000199475">
    <property type="component" value="Unassembled WGS sequence"/>
</dbReference>
<dbReference type="EC" id="2.4.2.29" evidence="5"/>
<evidence type="ECO:0000313" key="7">
    <source>
        <dbReference type="EMBL" id="SDL64766.1"/>
    </source>
</evidence>
<dbReference type="InterPro" id="IPR050076">
    <property type="entry name" value="ArchSynthase1/Queuine_TRR"/>
</dbReference>
<comment type="subunit">
    <text evidence="5">Homodimer. Within each dimer, one monomer is responsible for RNA recognition and catalysis, while the other monomer binds to the replacement base PreQ1.</text>
</comment>
<keyword evidence="4 5" id="KW-0671">Queuosine biosynthesis</keyword>
<dbReference type="GO" id="GO:0008479">
    <property type="term" value="F:tRNA-guanosine(34) queuine transglycosylase activity"/>
    <property type="evidence" value="ECO:0007669"/>
    <property type="project" value="UniProtKB-UniRule"/>
</dbReference>
<name>A0A1G9LS31_9ACTN</name>
<gene>
    <name evidence="5" type="primary">tgt</name>
    <name evidence="7" type="ORF">SAMN04488242_2293</name>
</gene>
<keyword evidence="5" id="KW-0862">Zinc</keyword>
<dbReference type="GO" id="GO:0046872">
    <property type="term" value="F:metal ion binding"/>
    <property type="evidence" value="ECO:0007669"/>
    <property type="project" value="UniProtKB-KW"/>
</dbReference>
<comment type="similarity">
    <text evidence="5">Belongs to the queuine tRNA-ribosyltransferase family.</text>
</comment>
<feature type="binding site" evidence="5">
    <location>
        <position position="339"/>
    </location>
    <ligand>
        <name>Zn(2+)</name>
        <dbReference type="ChEBI" id="CHEBI:29105"/>
    </ligand>
</feature>
<keyword evidence="2 5" id="KW-0808">Transferase</keyword>
<organism evidence="7 8">
    <name type="scientific">Tessaracoccus oleiagri</name>
    <dbReference type="NCBI Taxonomy" id="686624"/>
    <lineage>
        <taxon>Bacteria</taxon>
        <taxon>Bacillati</taxon>
        <taxon>Actinomycetota</taxon>
        <taxon>Actinomycetes</taxon>
        <taxon>Propionibacteriales</taxon>
        <taxon>Propionibacteriaceae</taxon>
        <taxon>Tessaracoccus</taxon>
    </lineage>
</organism>
<dbReference type="GO" id="GO:0005829">
    <property type="term" value="C:cytosol"/>
    <property type="evidence" value="ECO:0007669"/>
    <property type="project" value="TreeGrafter"/>
</dbReference>
<feature type="binding site" evidence="5">
    <location>
        <begin position="93"/>
        <end position="97"/>
    </location>
    <ligand>
        <name>substrate</name>
    </ligand>
</feature>
<feature type="binding site" evidence="5">
    <location>
        <position position="254"/>
    </location>
    <ligand>
        <name>substrate</name>
    </ligand>
</feature>
<comment type="cofactor">
    <cofactor evidence="5">
        <name>Zn(2+)</name>
        <dbReference type="ChEBI" id="CHEBI:29105"/>
    </cofactor>
    <text evidence="5">Binds 1 zinc ion per subunit.</text>
</comment>
<dbReference type="EMBL" id="FNGP01000004">
    <property type="protein sequence ID" value="SDL64766.1"/>
    <property type="molecule type" value="Genomic_DNA"/>
</dbReference>
<feature type="binding site" evidence="5">
    <location>
        <position position="222"/>
    </location>
    <ligand>
        <name>substrate</name>
    </ligand>
</feature>
<dbReference type="AlphaFoldDB" id="A0A1G9LS31"/>
<feature type="active site" description="Nucleophile" evidence="5">
    <location>
        <position position="301"/>
    </location>
</feature>
<dbReference type="PANTHER" id="PTHR46499">
    <property type="entry name" value="QUEUINE TRNA-RIBOSYLTRANSFERASE"/>
    <property type="match status" value="1"/>
</dbReference>